<proteinExistence type="predicted"/>
<feature type="domain" description="Gingipain" evidence="3">
    <location>
        <begin position="407"/>
        <end position="770"/>
    </location>
</feature>
<reference evidence="4 5" key="1">
    <citation type="submission" date="2022-10" db="EMBL/GenBank/DDBJ databases">
        <title>Comparative genomics and taxonomic characterization of three novel marine species of genus Reichenbachiella exhibiting antioxidant and polysaccharide degradation activities.</title>
        <authorList>
            <person name="Muhammad N."/>
            <person name="Lee Y.-J."/>
            <person name="Ko J."/>
            <person name="Kim S.-G."/>
        </authorList>
    </citation>
    <scope>NUCLEOTIDE SEQUENCE [LARGE SCALE GENOMIC DNA]</scope>
    <source>
        <strain evidence="4 5">ABR2-5</strain>
    </source>
</reference>
<dbReference type="EMBL" id="JAOYOD010000001">
    <property type="protein sequence ID" value="MCV9385648.1"/>
    <property type="molecule type" value="Genomic_DNA"/>
</dbReference>
<dbReference type="Gene3D" id="2.60.40.10">
    <property type="entry name" value="Immunoglobulins"/>
    <property type="match status" value="1"/>
</dbReference>
<sequence>MTRSKLLLWIVFILCSWISQAQPYGNEWINYNQSYYKIPIAENGIYRISRSELAAAGLPVGSIDPRKFQIFHQGVEIDILVEGEGDGSFNTNDFIAFYAEKNDGTTDTPLYVTPEAQPHTYYNIYSDSSAYFLTYRLDPNFGNRMLEFKENNVGGLSPENYFISEELQVNTSSYYQGLSYGFSDETLLGSYDYFEGWTGAFVTRNQSIEQTLTGLTQTVQDNYIPNIEILLAGGNNNGHNVEVYVGPSSTNVRLIETASFNGDENYLVSQNLEWTDISAAGELYIRADVLGVDGRQDRVAISYIKINYSKGFDLENSSDHYINLKTNLNDKSYLSFQNSLSNILLLDISNKEEPIFIGVNEFVSEFNAIVDNTSTFNRSLYTQSGYKSISSIEPVTFNNFDPSLYDYLIITHEALRANTTDNSGDQVAAYKTYRESAAGGSHTVLDLDIDQIFNQFNYGNPSPLAIKRFCEYMYENGTPEFLFLIGKSSRLQSRYYRQDPASATVRHFVPTFGDPGGDAEFTAGLDGGSSYESIPTGRINASEPDHIQAYLAKVIEKESTPYNSLRRKNLVHLSGGNSEQELNAFRSYIDNFAQLAQQPVLGGQSSQISKNNNTEVELINISDEINDGVMMVTFFGHASGSVTDIEIGLVSDPSFGYSNKGKYPTFMVNGCLAGDFFSENESFGVDWILTPDLGATAFMAHSHVAYSGNLKRYTDQFYGLAFNDPNYTSLGVGQIKAEASKRYINSYGTSGTNIAQVQLTNLQGDPAVKVFGADKANYAVNENLVNIKTFNQDQLIATIDSFQLEFDVKNFGIYDNTPLAIQVVRTFADGSTSTYGPLIYDPVLRQETLSMTIDNQVSNAAGQNSLRIEIDPFDEIEELDKTDNSATIDLFLSNGSTLNLLPAAYSIQNTNSIDFYFQSSNLMSATRDYDIQIDTTKTFNSPYLVSETTNAKVIAKYTFDLSSKGNIPAQTVFYWRTRFSDPLPEENSDWVTSSFTFDPSASEGWAQYSFDQLDESNRVGLTLDTDNGIWDFETSTLNLSVQTYGANHPTQTFEDTQVLLEGRNYFISNSNLANSKCRNNTINFLAFQRQSSAPFSPITFNSPPELNALICGVLPQYIFNFTEGNFSGSITPIDYINAMSNGDKVLIFSQGIFDYGIWTEEFKLALESLGVDRATIDNLIPGDPFIFLGVKNTGENAVEVLPVTSPPSEATLFLNQAVVGSFDTGEISTTKIGPARSWQSATINLNASTNPGDDQFDIQIIGIDKDGNEAPLAGNGTDMIYDLSTIDALQYPYLRIDLGLVDDVQFSPYQLQSWEVSFETEAEGVLLNHNTNTESIALEEGQEEQHQYTFWNISNKSFQDSVRVDYRWLNNTQNIVLYDSTLLAALAAGDSAQFDIDLRTLGNVGTSDLVLEVNSQDQPEIYLNNNSFRRAEFMTVSGDTYNPQLEVLFDGIKIMDRDIVSPSPQIRISMKDDNQYMMKEDTLGMNLYLRSPCENCDYERIAFSHPNVNWQAASDQQDFSIDYTPQQLEDGVYSLRVQVSDASGNASGTEPYEINFEVVNESTITNFYPYPNPFSSSTRFVFTLTGDTYPEDLKIQIMTISGRVVKEIFMDELGPIRIGNNLSEYAWDGRDNYGDLLANGVYLYRVMIKNPGENFEHRKTAGDKGFKNGFGKMYILR</sequence>
<dbReference type="InterPro" id="IPR013783">
    <property type="entry name" value="Ig-like_fold"/>
</dbReference>
<evidence type="ECO:0000256" key="1">
    <source>
        <dbReference type="ARBA" id="ARBA00022729"/>
    </source>
</evidence>
<evidence type="ECO:0000256" key="2">
    <source>
        <dbReference type="SAM" id="SignalP"/>
    </source>
</evidence>
<dbReference type="InterPro" id="IPR029031">
    <property type="entry name" value="Gingipain_N_sf"/>
</dbReference>
<gene>
    <name evidence="4" type="ORF">N7U62_03190</name>
</gene>
<organism evidence="4 5">
    <name type="scientific">Reichenbachiella ulvae</name>
    <dbReference type="NCBI Taxonomy" id="2980104"/>
    <lineage>
        <taxon>Bacteria</taxon>
        <taxon>Pseudomonadati</taxon>
        <taxon>Bacteroidota</taxon>
        <taxon>Cytophagia</taxon>
        <taxon>Cytophagales</taxon>
        <taxon>Reichenbachiellaceae</taxon>
        <taxon>Reichenbachiella</taxon>
    </lineage>
</organism>
<dbReference type="Gene3D" id="2.60.40.4070">
    <property type="match status" value="1"/>
</dbReference>
<protein>
    <submittedName>
        <fullName evidence="4">C25 family cysteine peptidase</fullName>
    </submittedName>
</protein>
<dbReference type="Gene3D" id="3.40.50.10390">
    <property type="entry name" value="Gingipain r, domain 1"/>
    <property type="match status" value="1"/>
</dbReference>
<dbReference type="RefSeq" id="WP_264136433.1">
    <property type="nucleotide sequence ID" value="NZ_JAOYOD010000001.1"/>
</dbReference>
<dbReference type="Pfam" id="PF01364">
    <property type="entry name" value="Peptidase_C25"/>
    <property type="match status" value="1"/>
</dbReference>
<dbReference type="SUPFAM" id="SSF52129">
    <property type="entry name" value="Caspase-like"/>
    <property type="match status" value="1"/>
</dbReference>
<accession>A0ABT3CQV7</accession>
<dbReference type="Proteomes" id="UP001300692">
    <property type="component" value="Unassembled WGS sequence"/>
</dbReference>
<keyword evidence="5" id="KW-1185">Reference proteome</keyword>
<dbReference type="CDD" id="cd02258">
    <property type="entry name" value="Peptidase_C25_N"/>
    <property type="match status" value="1"/>
</dbReference>
<comment type="caution">
    <text evidence="4">The sequence shown here is derived from an EMBL/GenBank/DDBJ whole genome shotgun (WGS) entry which is preliminary data.</text>
</comment>
<evidence type="ECO:0000313" key="4">
    <source>
        <dbReference type="EMBL" id="MCV9385648.1"/>
    </source>
</evidence>
<evidence type="ECO:0000259" key="3">
    <source>
        <dbReference type="Pfam" id="PF01364"/>
    </source>
</evidence>
<feature type="signal peptide" evidence="2">
    <location>
        <begin position="1"/>
        <end position="21"/>
    </location>
</feature>
<dbReference type="InterPro" id="IPR029030">
    <property type="entry name" value="Caspase-like_dom_sf"/>
</dbReference>
<dbReference type="InterPro" id="IPR001769">
    <property type="entry name" value="Gingipain"/>
</dbReference>
<evidence type="ECO:0000313" key="5">
    <source>
        <dbReference type="Proteomes" id="UP001300692"/>
    </source>
</evidence>
<dbReference type="Gene3D" id="3.40.50.1460">
    <property type="match status" value="1"/>
</dbReference>
<name>A0ABT3CQV7_9BACT</name>
<keyword evidence="1 2" id="KW-0732">Signal</keyword>
<feature type="chain" id="PRO_5047451232" evidence="2">
    <location>
        <begin position="22"/>
        <end position="1677"/>
    </location>
</feature>